<dbReference type="RefSeq" id="WP_188826693.1">
    <property type="nucleotide sequence ID" value="NZ_BMMW01000001.1"/>
</dbReference>
<keyword evidence="1" id="KW-1133">Transmembrane helix</keyword>
<feature type="transmembrane region" description="Helical" evidence="1">
    <location>
        <begin position="151"/>
        <end position="173"/>
    </location>
</feature>
<feature type="transmembrane region" description="Helical" evidence="1">
    <location>
        <begin position="99"/>
        <end position="116"/>
    </location>
</feature>
<name>A0A917Q8V0_9NOCA</name>
<protein>
    <submittedName>
        <fullName evidence="2">Uncharacterized protein</fullName>
    </submittedName>
</protein>
<feature type="transmembrane region" description="Helical" evidence="1">
    <location>
        <begin position="55"/>
        <end position="78"/>
    </location>
</feature>
<dbReference type="EMBL" id="BMMW01000001">
    <property type="protein sequence ID" value="GGK32927.1"/>
    <property type="molecule type" value="Genomic_DNA"/>
</dbReference>
<keyword evidence="3" id="KW-1185">Reference proteome</keyword>
<evidence type="ECO:0000256" key="1">
    <source>
        <dbReference type="SAM" id="Phobius"/>
    </source>
</evidence>
<evidence type="ECO:0000313" key="3">
    <source>
        <dbReference type="Proteomes" id="UP000612956"/>
    </source>
</evidence>
<gene>
    <name evidence="2" type="ORF">GCM10011591_00730</name>
</gene>
<reference evidence="2" key="2">
    <citation type="submission" date="2020-09" db="EMBL/GenBank/DDBJ databases">
        <authorList>
            <person name="Sun Q."/>
            <person name="Zhou Y."/>
        </authorList>
    </citation>
    <scope>NUCLEOTIDE SEQUENCE</scope>
    <source>
        <strain evidence="2">CGMCC 4.7278</strain>
    </source>
</reference>
<reference evidence="2" key="1">
    <citation type="journal article" date="2014" name="Int. J. Syst. Evol. Microbiol.">
        <title>Complete genome sequence of Corynebacterium casei LMG S-19264T (=DSM 44701T), isolated from a smear-ripened cheese.</title>
        <authorList>
            <consortium name="US DOE Joint Genome Institute (JGI-PGF)"/>
            <person name="Walter F."/>
            <person name="Albersmeier A."/>
            <person name="Kalinowski J."/>
            <person name="Ruckert C."/>
        </authorList>
    </citation>
    <scope>NUCLEOTIDE SEQUENCE</scope>
    <source>
        <strain evidence="2">CGMCC 4.7278</strain>
    </source>
</reference>
<dbReference type="Proteomes" id="UP000612956">
    <property type="component" value="Unassembled WGS sequence"/>
</dbReference>
<dbReference type="AlphaFoldDB" id="A0A917Q8V0"/>
<keyword evidence="1" id="KW-0812">Transmembrane</keyword>
<feature type="transmembrane region" description="Helical" evidence="1">
    <location>
        <begin position="12"/>
        <end position="35"/>
    </location>
</feature>
<proteinExistence type="predicted"/>
<sequence>MSDVKDNLNDGYLFVKGFSLTAVAAVFLLLRLFAVTEYDWNSAFNLVDVLTIGDAVSMGLGTLMADPILGGIAIALLWPEAIITRFRMGAPAWENVGNLCWLLIVSLFGISLLWSFHMWWVLAVTVAITVVVIGALRLGDENRGHRAAKVAHWYVTGTAVIATILALVFAAVLRVPWAPMERIDTKDGPIIGYVMRVSPGFLDVLVQEGRDMITVDTSDVLKRTEIDEES</sequence>
<evidence type="ECO:0000313" key="2">
    <source>
        <dbReference type="EMBL" id="GGK32927.1"/>
    </source>
</evidence>
<keyword evidence="1" id="KW-0472">Membrane</keyword>
<organism evidence="2 3">
    <name type="scientific">Nocardia camponoti</name>
    <dbReference type="NCBI Taxonomy" id="1616106"/>
    <lineage>
        <taxon>Bacteria</taxon>
        <taxon>Bacillati</taxon>
        <taxon>Actinomycetota</taxon>
        <taxon>Actinomycetes</taxon>
        <taxon>Mycobacteriales</taxon>
        <taxon>Nocardiaceae</taxon>
        <taxon>Nocardia</taxon>
    </lineage>
</organism>
<comment type="caution">
    <text evidence="2">The sequence shown here is derived from an EMBL/GenBank/DDBJ whole genome shotgun (WGS) entry which is preliminary data.</text>
</comment>
<accession>A0A917Q8V0</accession>
<feature type="transmembrane region" description="Helical" evidence="1">
    <location>
        <begin position="122"/>
        <end position="139"/>
    </location>
</feature>